<dbReference type="CDD" id="cd07570">
    <property type="entry name" value="GAT_Gln-NAD-synth"/>
    <property type="match status" value="1"/>
</dbReference>
<comment type="similarity">
    <text evidence="3">In the C-terminal section; belongs to the NAD synthetase family.</text>
</comment>
<dbReference type="PANTHER" id="PTHR23090">
    <property type="entry name" value="NH 3 /GLUTAMINE-DEPENDENT NAD + SYNTHETASE"/>
    <property type="match status" value="1"/>
</dbReference>
<evidence type="ECO:0000256" key="2">
    <source>
        <dbReference type="ARBA" id="ARBA00005188"/>
    </source>
</evidence>
<dbReference type="SUPFAM" id="SSF48056">
    <property type="entry name" value="Di-copper centre-containing domain"/>
    <property type="match status" value="1"/>
</dbReference>
<feature type="chain" id="PRO_5002567785" description="NAD(+) synthase (glutamine-hydrolyzing)" evidence="13">
    <location>
        <begin position="19"/>
        <end position="1313"/>
    </location>
</feature>
<keyword evidence="16" id="KW-1185">Reference proteome</keyword>
<reference evidence="15 16" key="1">
    <citation type="submission" date="2015-05" db="EMBL/GenBank/DDBJ databases">
        <authorList>
            <person name="Wang D.B."/>
            <person name="Wang M."/>
        </authorList>
    </citation>
    <scope>NUCLEOTIDE SEQUENCE [LARGE SCALE GENOMIC DNA]</scope>
    <source>
        <strain evidence="15">VL1</strain>
    </source>
</reference>
<keyword evidence="9" id="KW-0520">NAD</keyword>
<evidence type="ECO:0000256" key="11">
    <source>
        <dbReference type="ARBA" id="ARBA00030681"/>
    </source>
</evidence>
<feature type="signal peptide" evidence="13">
    <location>
        <begin position="1"/>
        <end position="18"/>
    </location>
</feature>
<dbReference type="GO" id="GO:0004497">
    <property type="term" value="F:monooxygenase activity"/>
    <property type="evidence" value="ECO:0007669"/>
    <property type="project" value="UniProtKB-KW"/>
</dbReference>
<evidence type="ECO:0000256" key="12">
    <source>
        <dbReference type="ARBA" id="ARBA00052340"/>
    </source>
</evidence>
<evidence type="ECO:0000256" key="8">
    <source>
        <dbReference type="ARBA" id="ARBA00023002"/>
    </source>
</evidence>
<evidence type="ECO:0000256" key="9">
    <source>
        <dbReference type="ARBA" id="ARBA00023027"/>
    </source>
</evidence>
<dbReference type="PRINTS" id="PR00092">
    <property type="entry name" value="TYROSINASE"/>
</dbReference>
<dbReference type="Pfam" id="PF00795">
    <property type="entry name" value="CN_hydrolase"/>
    <property type="match status" value="1"/>
</dbReference>
<dbReference type="Pfam" id="PF02540">
    <property type="entry name" value="NAD_synthase"/>
    <property type="match status" value="1"/>
</dbReference>
<dbReference type="HAMAP" id="MF_02090">
    <property type="entry name" value="NadE_glutamine_dep"/>
    <property type="match status" value="1"/>
</dbReference>
<dbReference type="UniPathway" id="UPA00253">
    <property type="reaction ID" value="UER00334"/>
</dbReference>
<dbReference type="Gene3D" id="1.10.1280.10">
    <property type="entry name" value="Di-copper center containing domain from catechol oxidase"/>
    <property type="match status" value="1"/>
</dbReference>
<dbReference type="FunFam" id="3.40.50.620:FF:000036">
    <property type="entry name" value="Glutamine-dependent NAD(+) synthetase"/>
    <property type="match status" value="1"/>
</dbReference>
<dbReference type="InterPro" id="IPR036526">
    <property type="entry name" value="C-N_Hydrolase_sf"/>
</dbReference>
<keyword evidence="8" id="KW-0560">Oxidoreductase</keyword>
<dbReference type="InterPro" id="IPR041640">
    <property type="entry name" value="Tyrosinase_C"/>
</dbReference>
<dbReference type="InterPro" id="IPR008922">
    <property type="entry name" value="Di-copper_centre_dom_sf"/>
</dbReference>
<evidence type="ECO:0000256" key="3">
    <source>
        <dbReference type="ARBA" id="ARBA00007145"/>
    </source>
</evidence>
<keyword evidence="6" id="KW-0547">Nucleotide-binding</keyword>
<dbReference type="SUPFAM" id="SSF56317">
    <property type="entry name" value="Carbon-nitrogen hydrolase"/>
    <property type="match status" value="1"/>
</dbReference>
<evidence type="ECO:0000259" key="14">
    <source>
        <dbReference type="PROSITE" id="PS50263"/>
    </source>
</evidence>
<dbReference type="Pfam" id="PF00264">
    <property type="entry name" value="Tyrosinase"/>
    <property type="match status" value="1"/>
</dbReference>
<dbReference type="EMBL" id="CVQH01027083">
    <property type="protein sequence ID" value="CRK41702.1"/>
    <property type="molecule type" value="Genomic_DNA"/>
</dbReference>
<dbReference type="GO" id="GO:0005737">
    <property type="term" value="C:cytoplasm"/>
    <property type="evidence" value="ECO:0007669"/>
    <property type="project" value="InterPro"/>
</dbReference>
<proteinExistence type="inferred from homology"/>
<dbReference type="NCBIfam" id="TIGR00552">
    <property type="entry name" value="nadE"/>
    <property type="match status" value="1"/>
</dbReference>
<dbReference type="PROSITE" id="PS50263">
    <property type="entry name" value="CN_HYDROLASE"/>
    <property type="match status" value="1"/>
</dbReference>
<dbReference type="InterPro" id="IPR014729">
    <property type="entry name" value="Rossmann-like_a/b/a_fold"/>
</dbReference>
<dbReference type="Gene3D" id="3.60.110.10">
    <property type="entry name" value="Carbon-nitrogen hydrolase"/>
    <property type="match status" value="1"/>
</dbReference>
<sequence length="1313" mass="148428">MLLRVLTQATTICSFALAVPASRGILGPYDYGFDIGPLVKRQNEQPIVVSSLPAVNSSMPIRPEIREMKRNSRKWNLYILALSMMQHTEQDEELSWYQITGIHGVPFVLWNGVEGVTDGASHGYCAHMSILFPTWHRPYLALYEQVLFHLVQLIASWFRDPIERAAYEAAASDFRIPYWDWAVTPDPGESAFLPEFRREALSVYGPNGEQLIANPLFSYQFRPLDPEVFGWGDFPQWTETKRSPVGNTSNNTQSAQAVDRALPNLQERLFNLFSNYRDYGPFSNKRWGEWTDSSQYDSLESLHDEIHIEVGHGGHLFYIQYSAFDPVFFLHHTMVDRIFAMWQVLNPRSWVTEQNTTVPTYTMARGLMQNSSSSLTPFLANVDGQFWNSDMARYTQDFGYTYAETSSLSTAGISGADMDDRARVSLAINRLYGSSSPSMLARKQKRTERDVSPEIGTNWLQWHAKVTNAIENRIPDLSPQAEPRVPPLELERRAYTEWLANVRVINGALNGSFSVLFFLGSVPQDVVSWKASSNLVGTMGVFAMPRMGSENHISGTVPLTKALLRAIDQGFLGRLDQAEVTKYLQDNLQFRIVGHNGTMVDARQVRGLCVEVASSDVKMAMNEWELPSWGQVKTRFKMGNTERIIDSIRQAKAAGARLRVGPELEISGYSCNDHFLEPDLYLHCMEMLVRILSDEDCHGILLDIGLPVTHRNVNYNCRVVCLDGKILFIRPKMHLANDGNYREMRYFTPWLRQTEWEEFHLPKSLQKLQGATHVPFGDCVVSTPDSCFGAETCEEMWSPQAPHISMTLDGVEIITNSSASHFSLQKLDVRLKLIGEATRKCGGVYVYSNVQGGDGERLYFDGCAMIFCNGEVLAQSPQFSLNDVDVVTATVDLEEVRAYRSSMSRALQAARSTQKYHRIQTSFEMSPDEDDMDLYRRPTLTREARFHSVEEEVALCAGCYLWDYLARSKSAGYLAPLSGGLDSCATTVSVFSMCRLVISAIKDDNQTVIATVKRMFGDAPLPKTPQELCNRVLHTIYMGMSKQSSHETRQRAKDLSQAMGSYHINLDIDSVYQAQKDLVKTSLGFDAKSKVEGGTESENLMLQNIQARTRMVTAYEFAQILPTTRKLAGGGGLLVLGSANVGEALRGYLTKYDCSSADINPIGSIDKADLKRFIAWAQVQFEMPCLEEFLTATPTAELEPVTEDYVQSDEADMGMSYAELTVFGRLRKERKMGPLSMWQHLVHVWGKDREKGPEDENPMLEPAEIAQKVKFFFVHYNDYSPDDNRFDPSFWQSWSFKRIDKELARVEKARKKV</sequence>
<dbReference type="FunFam" id="3.60.110.10:FF:000003">
    <property type="entry name" value="Glutamine-dependent NAD(+) synthetase"/>
    <property type="match status" value="1"/>
</dbReference>
<dbReference type="GO" id="GO:0003952">
    <property type="term" value="F:NAD+ synthase (glutamine-hydrolyzing) activity"/>
    <property type="evidence" value="ECO:0007669"/>
    <property type="project" value="UniProtKB-EC"/>
</dbReference>
<dbReference type="Gene3D" id="2.60.310.20">
    <property type="match status" value="1"/>
</dbReference>
<comment type="catalytic activity">
    <reaction evidence="12">
        <text>deamido-NAD(+) + L-glutamine + ATP + H2O = L-glutamate + AMP + diphosphate + NAD(+) + H(+)</text>
        <dbReference type="Rhea" id="RHEA:24384"/>
        <dbReference type="ChEBI" id="CHEBI:15377"/>
        <dbReference type="ChEBI" id="CHEBI:15378"/>
        <dbReference type="ChEBI" id="CHEBI:29985"/>
        <dbReference type="ChEBI" id="CHEBI:30616"/>
        <dbReference type="ChEBI" id="CHEBI:33019"/>
        <dbReference type="ChEBI" id="CHEBI:57540"/>
        <dbReference type="ChEBI" id="CHEBI:58359"/>
        <dbReference type="ChEBI" id="CHEBI:58437"/>
        <dbReference type="ChEBI" id="CHEBI:456215"/>
        <dbReference type="EC" id="6.3.5.1"/>
    </reaction>
</comment>
<name>A0A0G4N5F6_VERLO</name>
<dbReference type="CDD" id="cd00553">
    <property type="entry name" value="NAD_synthase"/>
    <property type="match status" value="1"/>
</dbReference>
<evidence type="ECO:0000256" key="5">
    <source>
        <dbReference type="ARBA" id="ARBA00022598"/>
    </source>
</evidence>
<gene>
    <name evidence="15" type="ORF">BN1708_008531</name>
</gene>
<dbReference type="PANTHER" id="PTHR23090:SF9">
    <property type="entry name" value="GLUTAMINE-DEPENDENT NAD(+) SYNTHETASE"/>
    <property type="match status" value="1"/>
</dbReference>
<evidence type="ECO:0000313" key="15">
    <source>
        <dbReference type="EMBL" id="CRK41702.1"/>
    </source>
</evidence>
<keyword evidence="10" id="KW-0503">Monooxygenase</keyword>
<dbReference type="STRING" id="100787.A0A0G4N5F6"/>
<evidence type="ECO:0000256" key="6">
    <source>
        <dbReference type="ARBA" id="ARBA00022741"/>
    </source>
</evidence>
<evidence type="ECO:0000256" key="1">
    <source>
        <dbReference type="ARBA" id="ARBA00001973"/>
    </source>
</evidence>
<accession>A0A0G4N5F6</accession>
<evidence type="ECO:0000256" key="10">
    <source>
        <dbReference type="ARBA" id="ARBA00023033"/>
    </source>
</evidence>
<evidence type="ECO:0000256" key="7">
    <source>
        <dbReference type="ARBA" id="ARBA00022840"/>
    </source>
</evidence>
<evidence type="ECO:0000256" key="4">
    <source>
        <dbReference type="ARBA" id="ARBA00012743"/>
    </source>
</evidence>
<evidence type="ECO:0000256" key="13">
    <source>
        <dbReference type="SAM" id="SignalP"/>
    </source>
</evidence>
<evidence type="ECO:0000313" key="16">
    <source>
        <dbReference type="Proteomes" id="UP000044602"/>
    </source>
</evidence>
<feature type="domain" description="CN hydrolase" evidence="14">
    <location>
        <begin position="617"/>
        <end position="893"/>
    </location>
</feature>
<dbReference type="SUPFAM" id="SSF52402">
    <property type="entry name" value="Adenine nucleotide alpha hydrolases-like"/>
    <property type="match status" value="1"/>
</dbReference>
<dbReference type="InterPro" id="IPR003694">
    <property type="entry name" value="NAD_synthase"/>
</dbReference>
<dbReference type="PROSITE" id="PS00498">
    <property type="entry name" value="TYROSINASE_2"/>
    <property type="match status" value="1"/>
</dbReference>
<dbReference type="InterPro" id="IPR022310">
    <property type="entry name" value="NAD/GMP_synthase"/>
</dbReference>
<dbReference type="Pfam" id="PF18132">
    <property type="entry name" value="Tyrosinase_C"/>
    <property type="match status" value="1"/>
</dbReference>
<dbReference type="GO" id="GO:0009435">
    <property type="term" value="P:NAD+ biosynthetic process"/>
    <property type="evidence" value="ECO:0007669"/>
    <property type="project" value="UniProtKB-UniPathway"/>
</dbReference>
<dbReference type="InterPro" id="IPR014445">
    <property type="entry name" value="Gln-dep_NAD_synthase"/>
</dbReference>
<keyword evidence="13" id="KW-0732">Signal</keyword>
<dbReference type="GO" id="GO:0004359">
    <property type="term" value="F:glutaminase activity"/>
    <property type="evidence" value="ECO:0007669"/>
    <property type="project" value="InterPro"/>
</dbReference>
<protein>
    <recommendedName>
        <fullName evidence="4">NAD(+) synthase (glutamine-hydrolyzing)</fullName>
        <ecNumber evidence="4">6.3.5.1</ecNumber>
    </recommendedName>
    <alternativeName>
        <fullName evidence="11">NAD(+) synthase [glutamine-hydrolyzing]</fullName>
    </alternativeName>
</protein>
<dbReference type="PROSITE" id="PS00497">
    <property type="entry name" value="TYROSINASE_1"/>
    <property type="match status" value="1"/>
</dbReference>
<dbReference type="EC" id="6.3.5.1" evidence="4"/>
<comment type="pathway">
    <text evidence="2">Cofactor biosynthesis; NAD(+) biosynthesis; NAD(+) from deamido-NAD(+) (L-Gln route): step 1/1.</text>
</comment>
<organism evidence="15 16">
    <name type="scientific">Verticillium longisporum</name>
    <name type="common">Verticillium dahliae var. longisporum</name>
    <dbReference type="NCBI Taxonomy" id="100787"/>
    <lineage>
        <taxon>Eukaryota</taxon>
        <taxon>Fungi</taxon>
        <taxon>Dikarya</taxon>
        <taxon>Ascomycota</taxon>
        <taxon>Pezizomycotina</taxon>
        <taxon>Sordariomycetes</taxon>
        <taxon>Hypocreomycetidae</taxon>
        <taxon>Glomerellales</taxon>
        <taxon>Plectosphaerellaceae</taxon>
        <taxon>Verticillium</taxon>
    </lineage>
</organism>
<comment type="cofactor">
    <cofactor evidence="1">
        <name>Cu(2+)</name>
        <dbReference type="ChEBI" id="CHEBI:29036"/>
    </cofactor>
</comment>
<dbReference type="InterPro" id="IPR002227">
    <property type="entry name" value="Tyrosinase_Cu-bd"/>
</dbReference>
<dbReference type="InterPro" id="IPR003010">
    <property type="entry name" value="C-N_Hydrolase"/>
</dbReference>
<dbReference type="Proteomes" id="UP000044602">
    <property type="component" value="Unassembled WGS sequence"/>
</dbReference>
<keyword evidence="5" id="KW-0436">Ligase</keyword>
<keyword evidence="7" id="KW-0067">ATP-binding</keyword>
<dbReference type="GO" id="GO:0005524">
    <property type="term" value="F:ATP binding"/>
    <property type="evidence" value="ECO:0007669"/>
    <property type="project" value="UniProtKB-KW"/>
</dbReference>
<dbReference type="Gene3D" id="3.40.50.620">
    <property type="entry name" value="HUPs"/>
    <property type="match status" value="1"/>
</dbReference>